<dbReference type="Pfam" id="PF10058">
    <property type="entry name" value="Zn_ribbon_10"/>
    <property type="match status" value="1"/>
</dbReference>
<feature type="compositionally biased region" description="Basic and acidic residues" evidence="7">
    <location>
        <begin position="350"/>
        <end position="375"/>
    </location>
</feature>
<dbReference type="InterPro" id="IPR040115">
    <property type="entry name" value="Lnp"/>
</dbReference>
<evidence type="ECO:0000313" key="10">
    <source>
        <dbReference type="Proteomes" id="UP000008144"/>
    </source>
</evidence>
<feature type="compositionally biased region" description="Basic and acidic residues" evidence="7">
    <location>
        <begin position="141"/>
        <end position="156"/>
    </location>
</feature>
<accession>A0A1W2WDV7</accession>
<comment type="similarity">
    <text evidence="2 5">Belongs to the lunapark family.</text>
</comment>
<reference evidence="9" key="4">
    <citation type="submission" date="2025-09" db="UniProtKB">
        <authorList>
            <consortium name="Ensembl"/>
        </authorList>
    </citation>
    <scope>IDENTIFICATION</scope>
</reference>
<dbReference type="OrthoDB" id="1725934at2759"/>
<dbReference type="OMA" id="CGYFNPS"/>
<dbReference type="InterPro" id="IPR019273">
    <property type="entry name" value="Lunapark_Znf"/>
</dbReference>
<dbReference type="KEGG" id="cin:100180661"/>
<accession>F6WQS5</accession>
<dbReference type="GeneID" id="100180661"/>
<reference evidence="9" key="2">
    <citation type="journal article" date="2008" name="Genome Biol.">
        <title>Improved genome assembly and evidence-based global gene model set for the chordate Ciona intestinalis: new insight into intron and operon populations.</title>
        <authorList>
            <person name="Satou Y."/>
            <person name="Mineta K."/>
            <person name="Ogasawara M."/>
            <person name="Sasakura Y."/>
            <person name="Shoguchi E."/>
            <person name="Ueno K."/>
            <person name="Yamada L."/>
            <person name="Matsumoto J."/>
            <person name="Wasserscheid J."/>
            <person name="Dewar K."/>
            <person name="Wiley G.B."/>
            <person name="Macmil S.L."/>
            <person name="Roe B.A."/>
            <person name="Zeller R.W."/>
            <person name="Hastings K.E."/>
            <person name="Lemaire P."/>
            <person name="Lindquist E."/>
            <person name="Endo T."/>
            <person name="Hotta K."/>
            <person name="Inaba K."/>
        </authorList>
    </citation>
    <scope>NUCLEOTIDE SEQUENCE [LARGE SCALE GENOMIC DNA]</scope>
    <source>
        <strain evidence="9">wild type</strain>
    </source>
</reference>
<comment type="subunit">
    <text evidence="3">Homodimer; homodimerization requires the C4-type zinc finger motif and decreases during mitosis in a phosphorylation-dependent manner.</text>
</comment>
<evidence type="ECO:0000256" key="7">
    <source>
        <dbReference type="SAM" id="MobiDB-lite"/>
    </source>
</evidence>
<evidence type="ECO:0000259" key="8">
    <source>
        <dbReference type="Pfam" id="PF10058"/>
    </source>
</evidence>
<dbReference type="STRING" id="7719.ENSCINP00000009459"/>
<evidence type="ECO:0000256" key="3">
    <source>
        <dbReference type="ARBA" id="ARBA00047002"/>
    </source>
</evidence>
<evidence type="ECO:0000256" key="1">
    <source>
        <dbReference type="ARBA" id="ARBA00004215"/>
    </source>
</evidence>
<dbReference type="GO" id="GO:1903373">
    <property type="term" value="P:positive regulation of endoplasmic reticulum tubular network organization"/>
    <property type="evidence" value="ECO:0007669"/>
    <property type="project" value="UniProtKB-UniRule"/>
</dbReference>
<keyword evidence="6" id="KW-0175">Coiled coil</keyword>
<keyword evidence="5" id="KW-0479">Metal-binding</keyword>
<dbReference type="PANTHER" id="PTHR22166:SF12">
    <property type="entry name" value="ENDOPLASMIC RETICULUM JUNCTION FORMATION PROTEIN LUNAPARK"/>
    <property type="match status" value="1"/>
</dbReference>
<dbReference type="Proteomes" id="UP000008144">
    <property type="component" value="Chromosome 1"/>
</dbReference>
<keyword evidence="5" id="KW-0256">Endoplasmic reticulum</keyword>
<dbReference type="PANTHER" id="PTHR22166">
    <property type="entry name" value="ENDOPLASMIC RETICULUM JUNCTION FORMATION PROTEIN LUNAPARK"/>
    <property type="match status" value="1"/>
</dbReference>
<dbReference type="AlphaFoldDB" id="F6WQS5"/>
<organism evidence="9 10">
    <name type="scientific">Ciona intestinalis</name>
    <name type="common">Transparent sea squirt</name>
    <name type="synonym">Ascidia intestinalis</name>
    <dbReference type="NCBI Taxonomy" id="7719"/>
    <lineage>
        <taxon>Eukaryota</taxon>
        <taxon>Metazoa</taxon>
        <taxon>Chordata</taxon>
        <taxon>Tunicata</taxon>
        <taxon>Ascidiacea</taxon>
        <taxon>Phlebobranchia</taxon>
        <taxon>Cionidae</taxon>
        <taxon>Ciona</taxon>
    </lineage>
</organism>
<dbReference type="Ensembl" id="ENSCINT00000009459.3">
    <property type="protein sequence ID" value="ENSCINP00000009459.3"/>
    <property type="gene ID" value="ENSCING00000004582.3"/>
</dbReference>
<keyword evidence="5" id="KW-0812">Transmembrane</keyword>
<evidence type="ECO:0000256" key="2">
    <source>
        <dbReference type="ARBA" id="ARBA00009940"/>
    </source>
</evidence>
<keyword evidence="5" id="KW-0863">Zinc-finger</keyword>
<sequence length="383" mass="43771">MGSLLSRWKKSKTTTEVLEDIDKSISQLEKFRKSNQELRSKVIGNLILYSVLLYIVACVSLYFLITPTTWQHRCLQLLPLLCFPFIIYFLKRFLHWWFVRKISRNELELQALRDERKEILENVMETETYKKAKEILERFDPETKKKLEEERQRRENPTPSPTTPGTELRRRGAPMPTPAAPNTPGFSGTPATTPMRGPVNSNMTPMNGNMRGSLPPVATLPRPLIQQNRSSMEKIVEYFVGDGPSNRYALICRNCYSHNGMALKEEFEYIEYRCAYCRFFNPSRKQRPNAPRLPSHVTPKQNPGTPKPMDRDSGNDMSPPPSSKSSENGDAAVLPDPVESPVNVSENTEEPTKLELETKSEDKAEEPLIEEKAPSLKEIPATE</sequence>
<dbReference type="HOGENOM" id="CLU_036951_0_0_1"/>
<evidence type="ECO:0000313" key="9">
    <source>
        <dbReference type="Ensembl" id="ENSCINP00000009459.3"/>
    </source>
</evidence>
<protein>
    <recommendedName>
        <fullName evidence="4 5">Endoplasmic reticulum junction formation protein lunapark</fullName>
    </recommendedName>
</protein>
<dbReference type="GO" id="GO:0071788">
    <property type="term" value="P:endoplasmic reticulum tubular network maintenance"/>
    <property type="evidence" value="ECO:0007669"/>
    <property type="project" value="UniProtKB-UniRule"/>
</dbReference>
<evidence type="ECO:0000256" key="4">
    <source>
        <dbReference type="ARBA" id="ARBA00049772"/>
    </source>
</evidence>
<keyword evidence="5" id="KW-0472">Membrane</keyword>
<dbReference type="GO" id="GO:0008270">
    <property type="term" value="F:zinc ion binding"/>
    <property type="evidence" value="ECO:0007669"/>
    <property type="project" value="UniProtKB-KW"/>
</dbReference>
<dbReference type="InParanoid" id="F6WQS5"/>
<dbReference type="RefSeq" id="XP_002127399.1">
    <property type="nucleotide sequence ID" value="XM_002127363.5"/>
</dbReference>
<keyword evidence="5" id="KW-1133">Transmembrane helix</keyword>
<feature type="transmembrane region" description="Helical" evidence="5">
    <location>
        <begin position="77"/>
        <end position="94"/>
    </location>
</feature>
<dbReference type="GeneTree" id="ENSGT00390000001859"/>
<dbReference type="GO" id="GO:0098826">
    <property type="term" value="C:endoplasmic reticulum tubular network membrane"/>
    <property type="evidence" value="ECO:0007669"/>
    <property type="project" value="UniProtKB-UniRule"/>
</dbReference>
<feature type="coiled-coil region" evidence="6">
    <location>
        <begin position="102"/>
        <end position="129"/>
    </location>
</feature>
<name>F6WQS5_CIOIN</name>
<gene>
    <name evidence="9" type="primary">LOC100180661</name>
</gene>
<dbReference type="FunCoup" id="F6WQS5">
    <property type="interactions" value="752"/>
</dbReference>
<dbReference type="EMBL" id="EAAA01000296">
    <property type="status" value="NOT_ANNOTATED_CDS"/>
    <property type="molecule type" value="Genomic_DNA"/>
</dbReference>
<dbReference type="GO" id="GO:0071786">
    <property type="term" value="P:endoplasmic reticulum tubular network organization"/>
    <property type="evidence" value="ECO:0000318"/>
    <property type="project" value="GO_Central"/>
</dbReference>
<evidence type="ECO:0000256" key="5">
    <source>
        <dbReference type="RuleBase" id="RU367073"/>
    </source>
</evidence>
<evidence type="ECO:0000256" key="6">
    <source>
        <dbReference type="SAM" id="Coils"/>
    </source>
</evidence>
<feature type="domain" description="Lunapark zinc ribbon" evidence="8">
    <location>
        <begin position="232"/>
        <end position="281"/>
    </location>
</feature>
<comment type="subcellular location">
    <subcellularLocation>
        <location evidence="1">Endoplasmic reticulum membrane</location>
        <topology evidence="1">Multi-pass membrane protein</topology>
        <orientation evidence="1">Cytoplasmic side</orientation>
    </subcellularLocation>
</comment>
<feature type="region of interest" description="Disordered" evidence="7">
    <location>
        <begin position="285"/>
        <end position="383"/>
    </location>
</feature>
<reference evidence="9" key="3">
    <citation type="submission" date="2025-08" db="UniProtKB">
        <authorList>
            <consortium name="Ensembl"/>
        </authorList>
    </citation>
    <scope>IDENTIFICATION</scope>
</reference>
<feature type="region of interest" description="Disordered" evidence="7">
    <location>
        <begin position="141"/>
        <end position="202"/>
    </location>
</feature>
<reference evidence="10" key="1">
    <citation type="journal article" date="2002" name="Science">
        <title>The draft genome of Ciona intestinalis: insights into chordate and vertebrate origins.</title>
        <authorList>
            <person name="Dehal P."/>
            <person name="Satou Y."/>
            <person name="Campbell R.K."/>
            <person name="Chapman J."/>
            <person name="Degnan B."/>
            <person name="De Tomaso A."/>
            <person name="Davidson B."/>
            <person name="Di Gregorio A."/>
            <person name="Gelpke M."/>
            <person name="Goodstein D.M."/>
            <person name="Harafuji N."/>
            <person name="Hastings K.E."/>
            <person name="Ho I."/>
            <person name="Hotta K."/>
            <person name="Huang W."/>
            <person name="Kawashima T."/>
            <person name="Lemaire P."/>
            <person name="Martinez D."/>
            <person name="Meinertzhagen I.A."/>
            <person name="Necula S."/>
            <person name="Nonaka M."/>
            <person name="Putnam N."/>
            <person name="Rash S."/>
            <person name="Saiga H."/>
            <person name="Satake M."/>
            <person name="Terry A."/>
            <person name="Yamada L."/>
            <person name="Wang H.G."/>
            <person name="Awazu S."/>
            <person name="Azumi K."/>
            <person name="Boore J."/>
            <person name="Branno M."/>
            <person name="Chin-Bow S."/>
            <person name="DeSantis R."/>
            <person name="Doyle S."/>
            <person name="Francino P."/>
            <person name="Keys D.N."/>
            <person name="Haga S."/>
            <person name="Hayashi H."/>
            <person name="Hino K."/>
            <person name="Imai K.S."/>
            <person name="Inaba K."/>
            <person name="Kano S."/>
            <person name="Kobayashi K."/>
            <person name="Kobayashi M."/>
            <person name="Lee B.I."/>
            <person name="Makabe K.W."/>
            <person name="Manohar C."/>
            <person name="Matassi G."/>
            <person name="Medina M."/>
            <person name="Mochizuki Y."/>
            <person name="Mount S."/>
            <person name="Morishita T."/>
            <person name="Miura S."/>
            <person name="Nakayama A."/>
            <person name="Nishizaka S."/>
            <person name="Nomoto H."/>
            <person name="Ohta F."/>
            <person name="Oishi K."/>
            <person name="Rigoutsos I."/>
            <person name="Sano M."/>
            <person name="Sasaki A."/>
            <person name="Sasakura Y."/>
            <person name="Shoguchi E."/>
            <person name="Shin-i T."/>
            <person name="Spagnuolo A."/>
            <person name="Stainier D."/>
            <person name="Suzuki M.M."/>
            <person name="Tassy O."/>
            <person name="Takatori N."/>
            <person name="Tokuoka M."/>
            <person name="Yagi K."/>
            <person name="Yoshizaki F."/>
            <person name="Wada S."/>
            <person name="Zhang C."/>
            <person name="Hyatt P.D."/>
            <person name="Larimer F."/>
            <person name="Detter C."/>
            <person name="Doggett N."/>
            <person name="Glavina T."/>
            <person name="Hawkins T."/>
            <person name="Richardson P."/>
            <person name="Lucas S."/>
            <person name="Kohara Y."/>
            <person name="Levine M."/>
            <person name="Satoh N."/>
            <person name="Rokhsar D.S."/>
        </authorList>
    </citation>
    <scope>NUCLEOTIDE SEQUENCE [LARGE SCALE GENOMIC DNA]</scope>
</reference>
<comment type="function">
    <text evidence="5">Plays a role in determining ER morphology.</text>
</comment>
<dbReference type="GO" id="GO:0071782">
    <property type="term" value="C:endoplasmic reticulum tubular network"/>
    <property type="evidence" value="ECO:0000318"/>
    <property type="project" value="GO_Central"/>
</dbReference>
<proteinExistence type="inferred from homology"/>
<feature type="transmembrane region" description="Helical" evidence="5">
    <location>
        <begin position="42"/>
        <end position="65"/>
    </location>
</feature>
<comment type="domain">
    <text evidence="5">The C4-type zinc finger motif is necessary both for its ER three-way tubular junction localization and formation.</text>
</comment>
<keyword evidence="10" id="KW-1185">Reference proteome</keyword>
<keyword evidence="5" id="KW-0862">Zinc</keyword>